<organism evidence="8 9">
    <name type="scientific">Paramecium sonneborni</name>
    <dbReference type="NCBI Taxonomy" id="65129"/>
    <lineage>
        <taxon>Eukaryota</taxon>
        <taxon>Sar</taxon>
        <taxon>Alveolata</taxon>
        <taxon>Ciliophora</taxon>
        <taxon>Intramacronucleata</taxon>
        <taxon>Oligohymenophorea</taxon>
        <taxon>Peniculida</taxon>
        <taxon>Parameciidae</taxon>
        <taxon>Paramecium</taxon>
    </lineage>
</organism>
<dbReference type="GO" id="GO:0006508">
    <property type="term" value="P:proteolysis"/>
    <property type="evidence" value="ECO:0007669"/>
    <property type="project" value="UniProtKB-KW"/>
</dbReference>
<dbReference type="PROSITE" id="PS00141">
    <property type="entry name" value="ASP_PROTEASE"/>
    <property type="match status" value="1"/>
</dbReference>
<feature type="active site" evidence="4">
    <location>
        <position position="288"/>
    </location>
</feature>
<dbReference type="Proteomes" id="UP000692954">
    <property type="component" value="Unassembled WGS sequence"/>
</dbReference>
<evidence type="ECO:0000256" key="5">
    <source>
        <dbReference type="PIRSR" id="PIRSR601461-2"/>
    </source>
</evidence>
<proteinExistence type="predicted"/>
<keyword evidence="3" id="KW-0378">Hydrolase</keyword>
<feature type="disulfide bond" evidence="5">
    <location>
        <begin position="115"/>
        <end position="120"/>
    </location>
</feature>
<keyword evidence="2" id="KW-0064">Aspartyl protease</keyword>
<dbReference type="GO" id="GO:0004190">
    <property type="term" value="F:aspartic-type endopeptidase activity"/>
    <property type="evidence" value="ECO:0007669"/>
    <property type="project" value="UniProtKB-KW"/>
</dbReference>
<sequence length="415" mass="48012">MNIQILCLLIHLFQSINIQDNQNILQPNEKKVYYIQLQEKETKAQNFYKLIALHQEKLQDPSFLQIQQQDQQQMRMHNYKNIQYTVDIAIGNPKNIFKVVLDTGSANLWINSKRCQEEGCLRHKQYNYQENESFVPLNQELNVEFGSGNLKGIVNSDTIFFEDIVLPNQTLAEIQSENGLIFKNLDFDGILGLAYPKMAPKDFNPVFDNMMESKILKRNQFAFYLAKDANDISHSEFTLGGYNPSHVDGDVHYHNVIDKYYWMIRADNILVDNQDIGLCNPSCKLIVDTGSSIMSAPFDHLGTLLRQLNVRSHCHEINTLPTITFQIDQNDYTLEPQEYVKPTYYDGNQLNELNDDEDLQTFIQLNHSDCIAAFIPLDIQSPQGPAWILGDIFLRKYYSIFDRDNDKVGFAKSKK</sequence>
<keyword evidence="9" id="KW-1185">Reference proteome</keyword>
<dbReference type="FunFam" id="2.40.70.10:FF:000104">
    <property type="entry name" value="Uncharacterized protein"/>
    <property type="match status" value="1"/>
</dbReference>
<protein>
    <recommendedName>
        <fullName evidence="7">Peptidase A1 domain-containing protein</fullName>
    </recommendedName>
</protein>
<dbReference type="PROSITE" id="PS51767">
    <property type="entry name" value="PEPTIDASE_A1"/>
    <property type="match status" value="1"/>
</dbReference>
<accession>A0A8S1L7J4</accession>
<gene>
    <name evidence="8" type="ORF">PSON_ATCC_30995.1.T0150386</name>
</gene>
<dbReference type="InterPro" id="IPR001461">
    <property type="entry name" value="Aspartic_peptidase_A1"/>
</dbReference>
<comment type="caution">
    <text evidence="8">The sequence shown here is derived from an EMBL/GenBank/DDBJ whole genome shotgun (WGS) entry which is preliminary data.</text>
</comment>
<evidence type="ECO:0000256" key="6">
    <source>
        <dbReference type="SAM" id="SignalP"/>
    </source>
</evidence>
<evidence type="ECO:0000259" key="7">
    <source>
        <dbReference type="PROSITE" id="PS51767"/>
    </source>
</evidence>
<name>A0A8S1L7J4_9CILI</name>
<evidence type="ECO:0000313" key="9">
    <source>
        <dbReference type="Proteomes" id="UP000692954"/>
    </source>
</evidence>
<dbReference type="FunFam" id="2.40.70.10:FF:000171">
    <property type="entry name" value="Eukaryotic aspartyl protease family protein"/>
    <property type="match status" value="1"/>
</dbReference>
<keyword evidence="1" id="KW-0645">Protease</keyword>
<keyword evidence="5" id="KW-1015">Disulfide bond</keyword>
<dbReference type="InterPro" id="IPR033121">
    <property type="entry name" value="PEPTIDASE_A1"/>
</dbReference>
<dbReference type="Pfam" id="PF00026">
    <property type="entry name" value="Asp"/>
    <property type="match status" value="1"/>
</dbReference>
<evidence type="ECO:0000256" key="4">
    <source>
        <dbReference type="PIRSR" id="PIRSR601461-1"/>
    </source>
</evidence>
<keyword evidence="6" id="KW-0732">Signal</keyword>
<evidence type="ECO:0000256" key="3">
    <source>
        <dbReference type="ARBA" id="ARBA00022801"/>
    </source>
</evidence>
<feature type="domain" description="Peptidase A1" evidence="7">
    <location>
        <begin position="84"/>
        <end position="411"/>
    </location>
</feature>
<feature type="signal peptide" evidence="6">
    <location>
        <begin position="1"/>
        <end position="18"/>
    </location>
</feature>
<dbReference type="InterPro" id="IPR001969">
    <property type="entry name" value="Aspartic_peptidase_AS"/>
</dbReference>
<feature type="chain" id="PRO_5035733001" description="Peptidase A1 domain-containing protein" evidence="6">
    <location>
        <begin position="19"/>
        <end position="415"/>
    </location>
</feature>
<evidence type="ECO:0000313" key="8">
    <source>
        <dbReference type="EMBL" id="CAD8061543.1"/>
    </source>
</evidence>
<evidence type="ECO:0000256" key="2">
    <source>
        <dbReference type="ARBA" id="ARBA00022750"/>
    </source>
</evidence>
<dbReference type="PANTHER" id="PTHR47966:SF51">
    <property type="entry name" value="BETA-SITE APP-CLEAVING ENZYME, ISOFORM A-RELATED"/>
    <property type="match status" value="1"/>
</dbReference>
<dbReference type="EMBL" id="CAJJDN010000015">
    <property type="protein sequence ID" value="CAD8061543.1"/>
    <property type="molecule type" value="Genomic_DNA"/>
</dbReference>
<reference evidence="8" key="1">
    <citation type="submission" date="2021-01" db="EMBL/GenBank/DDBJ databases">
        <authorList>
            <consortium name="Genoscope - CEA"/>
            <person name="William W."/>
        </authorList>
    </citation>
    <scope>NUCLEOTIDE SEQUENCE</scope>
</reference>
<evidence type="ECO:0000256" key="1">
    <source>
        <dbReference type="ARBA" id="ARBA00022670"/>
    </source>
</evidence>
<dbReference type="AlphaFoldDB" id="A0A8S1L7J4"/>
<dbReference type="OrthoDB" id="771136at2759"/>
<dbReference type="PANTHER" id="PTHR47966">
    <property type="entry name" value="BETA-SITE APP-CLEAVING ENZYME, ISOFORM A-RELATED"/>
    <property type="match status" value="1"/>
</dbReference>
<feature type="active site" evidence="4">
    <location>
        <position position="102"/>
    </location>
</feature>
<feature type="disulfide bond" evidence="5">
    <location>
        <begin position="279"/>
        <end position="283"/>
    </location>
</feature>